<accession>A0ABX5STW5</accession>
<dbReference type="EMBL" id="CP038266">
    <property type="protein sequence ID" value="QBR88692.1"/>
    <property type="molecule type" value="Genomic_DNA"/>
</dbReference>
<proteinExistence type="predicted"/>
<sequence>MTSTDGFTLGELTLHVFGPPDAFAAVYRDVVALLEATHDDATWEVASRDDVGDEPDQHERYRRLAAEAELHARLSRPRSA</sequence>
<organism evidence="1 2">
    <name type="scientific">Microbacterium wangchenii</name>
    <dbReference type="NCBI Taxonomy" id="2541726"/>
    <lineage>
        <taxon>Bacteria</taxon>
        <taxon>Bacillati</taxon>
        <taxon>Actinomycetota</taxon>
        <taxon>Actinomycetes</taxon>
        <taxon>Micrococcales</taxon>
        <taxon>Microbacteriaceae</taxon>
        <taxon>Microbacterium</taxon>
    </lineage>
</organism>
<name>A0ABX5STW5_9MICO</name>
<dbReference type="Proteomes" id="UP000295748">
    <property type="component" value="Chromosome"/>
</dbReference>
<evidence type="ECO:0000313" key="2">
    <source>
        <dbReference type="Proteomes" id="UP000295748"/>
    </source>
</evidence>
<keyword evidence="2" id="KW-1185">Reference proteome</keyword>
<dbReference type="RefSeq" id="WP_135066081.1">
    <property type="nucleotide sequence ID" value="NZ_CP038266.1"/>
</dbReference>
<reference evidence="1 2" key="1">
    <citation type="submission" date="2019-03" db="EMBL/GenBank/DDBJ databases">
        <authorList>
            <person name="Dong K."/>
        </authorList>
    </citation>
    <scope>NUCLEOTIDE SEQUENCE [LARGE SCALE GENOMIC DNA]</scope>
    <source>
        <strain evidence="2">dk512</strain>
    </source>
</reference>
<protein>
    <submittedName>
        <fullName evidence="1">Uncharacterized protein</fullName>
    </submittedName>
</protein>
<evidence type="ECO:0000313" key="1">
    <source>
        <dbReference type="EMBL" id="QBR88692.1"/>
    </source>
</evidence>
<gene>
    <name evidence="1" type="ORF">E4K62_08310</name>
</gene>